<sequence>MQYASDIHLEYHAGKNWPEIQPKAPYLALAGDIGNPFHKSFSNYLTYCSKRFKHVYVVMGNHDCWSQELDVAKRRIRACCAEKGNCTFLDDEVAELEDVRIFGSTLWSPVTDRAAKGMNDYNMIYYNNKHLTADDTRQMHSDTVARIDRLLDASSKPLLVITHYAPLLQMNGRYGASPNISAFCADLWHLFRKPLVGWISGHTHASLQITENGIPCHSNCWGYDAREQSDYRQDAVMDVPELGMTGGFGRPLHPVFKGYAATRRGKPNPLDEKESWLSTRTGVATQP</sequence>
<comment type="caution">
    <text evidence="3">The sequence shown here is derived from an EMBL/GenBank/DDBJ whole genome shotgun (WGS) entry which is preliminary data.</text>
</comment>
<dbReference type="Pfam" id="PF00149">
    <property type="entry name" value="Metallophos"/>
    <property type="match status" value="1"/>
</dbReference>
<organism evidence="3 4">
    <name type="scientific">Apatococcus lobatus</name>
    <dbReference type="NCBI Taxonomy" id="904363"/>
    <lineage>
        <taxon>Eukaryota</taxon>
        <taxon>Viridiplantae</taxon>
        <taxon>Chlorophyta</taxon>
        <taxon>core chlorophytes</taxon>
        <taxon>Trebouxiophyceae</taxon>
        <taxon>Chlorellales</taxon>
        <taxon>Chlorellaceae</taxon>
        <taxon>Apatococcus</taxon>
    </lineage>
</organism>
<feature type="compositionally biased region" description="Polar residues" evidence="1">
    <location>
        <begin position="276"/>
        <end position="287"/>
    </location>
</feature>
<gene>
    <name evidence="3" type="ORF">WJX74_002100</name>
</gene>
<dbReference type="Proteomes" id="UP001438707">
    <property type="component" value="Unassembled WGS sequence"/>
</dbReference>
<dbReference type="AlphaFoldDB" id="A0AAW1R098"/>
<proteinExistence type="predicted"/>
<dbReference type="SUPFAM" id="SSF56300">
    <property type="entry name" value="Metallo-dependent phosphatases"/>
    <property type="match status" value="1"/>
</dbReference>
<dbReference type="PANTHER" id="PTHR37844:SF2">
    <property type="entry name" value="SER_THR PROTEIN PHOSPHATASE SUPERFAMILY (AFU_ORTHOLOGUE AFUA_1G14840)"/>
    <property type="match status" value="1"/>
</dbReference>
<dbReference type="Gene3D" id="3.60.21.10">
    <property type="match status" value="1"/>
</dbReference>
<feature type="region of interest" description="Disordered" evidence="1">
    <location>
        <begin position="263"/>
        <end position="287"/>
    </location>
</feature>
<accession>A0AAW1R098</accession>
<reference evidence="3 4" key="1">
    <citation type="journal article" date="2024" name="Nat. Commun.">
        <title>Phylogenomics reveals the evolutionary origins of lichenization in chlorophyte algae.</title>
        <authorList>
            <person name="Puginier C."/>
            <person name="Libourel C."/>
            <person name="Otte J."/>
            <person name="Skaloud P."/>
            <person name="Haon M."/>
            <person name="Grisel S."/>
            <person name="Petersen M."/>
            <person name="Berrin J.G."/>
            <person name="Delaux P.M."/>
            <person name="Dal Grande F."/>
            <person name="Keller J."/>
        </authorList>
    </citation>
    <scope>NUCLEOTIDE SEQUENCE [LARGE SCALE GENOMIC DNA]</scope>
    <source>
        <strain evidence="3 4">SAG 2145</strain>
    </source>
</reference>
<name>A0AAW1R098_9CHLO</name>
<evidence type="ECO:0000256" key="1">
    <source>
        <dbReference type="SAM" id="MobiDB-lite"/>
    </source>
</evidence>
<evidence type="ECO:0000259" key="2">
    <source>
        <dbReference type="Pfam" id="PF00149"/>
    </source>
</evidence>
<dbReference type="PANTHER" id="PTHR37844">
    <property type="entry name" value="SER/THR PROTEIN PHOSPHATASE SUPERFAMILY (AFU_ORTHOLOGUE AFUA_1G14840)"/>
    <property type="match status" value="1"/>
</dbReference>
<dbReference type="GO" id="GO:0016787">
    <property type="term" value="F:hydrolase activity"/>
    <property type="evidence" value="ECO:0007669"/>
    <property type="project" value="InterPro"/>
</dbReference>
<keyword evidence="4" id="KW-1185">Reference proteome</keyword>
<dbReference type="InterPro" id="IPR029052">
    <property type="entry name" value="Metallo-depent_PP-like"/>
</dbReference>
<protein>
    <recommendedName>
        <fullName evidence="2">Calcineurin-like phosphoesterase domain-containing protein</fullName>
    </recommendedName>
</protein>
<dbReference type="EMBL" id="JALJOS010000019">
    <property type="protein sequence ID" value="KAK9826970.1"/>
    <property type="molecule type" value="Genomic_DNA"/>
</dbReference>
<feature type="domain" description="Calcineurin-like phosphoesterase" evidence="2">
    <location>
        <begin position="5"/>
        <end position="205"/>
    </location>
</feature>
<dbReference type="InterPro" id="IPR004843">
    <property type="entry name" value="Calcineurin-like_PHP"/>
</dbReference>
<evidence type="ECO:0000313" key="4">
    <source>
        <dbReference type="Proteomes" id="UP001438707"/>
    </source>
</evidence>
<evidence type="ECO:0000313" key="3">
    <source>
        <dbReference type="EMBL" id="KAK9826970.1"/>
    </source>
</evidence>